<organism evidence="3 4">
    <name type="scientific">Ilex paraguariensis</name>
    <name type="common">yerba mate</name>
    <dbReference type="NCBI Taxonomy" id="185542"/>
    <lineage>
        <taxon>Eukaryota</taxon>
        <taxon>Viridiplantae</taxon>
        <taxon>Streptophyta</taxon>
        <taxon>Embryophyta</taxon>
        <taxon>Tracheophyta</taxon>
        <taxon>Spermatophyta</taxon>
        <taxon>Magnoliopsida</taxon>
        <taxon>eudicotyledons</taxon>
        <taxon>Gunneridae</taxon>
        <taxon>Pentapetalae</taxon>
        <taxon>asterids</taxon>
        <taxon>campanulids</taxon>
        <taxon>Aquifoliales</taxon>
        <taxon>Aquifoliaceae</taxon>
        <taxon>Ilex</taxon>
    </lineage>
</organism>
<dbReference type="InterPro" id="IPR046848">
    <property type="entry name" value="E_motif"/>
</dbReference>
<feature type="repeat" description="PPR" evidence="2">
    <location>
        <begin position="352"/>
        <end position="386"/>
    </location>
</feature>
<feature type="repeat" description="PPR" evidence="2">
    <location>
        <begin position="220"/>
        <end position="254"/>
    </location>
</feature>
<dbReference type="SUPFAM" id="SSF48452">
    <property type="entry name" value="TPR-like"/>
    <property type="match status" value="1"/>
</dbReference>
<dbReference type="FunFam" id="1.25.40.10:FF:000184">
    <property type="entry name" value="Pentatricopeptide repeat-containing protein, chloroplastic"/>
    <property type="match status" value="1"/>
</dbReference>
<feature type="repeat" description="PPR" evidence="2">
    <location>
        <begin position="321"/>
        <end position="351"/>
    </location>
</feature>
<feature type="repeat" description="PPR" evidence="2">
    <location>
        <begin position="422"/>
        <end position="452"/>
    </location>
</feature>
<keyword evidence="1" id="KW-0677">Repeat</keyword>
<dbReference type="FunFam" id="1.25.40.10:FF:000348">
    <property type="entry name" value="Pentatricopeptide repeat-containing protein chloroplastic"/>
    <property type="match status" value="1"/>
</dbReference>
<dbReference type="PROSITE" id="PS51375">
    <property type="entry name" value="PPR"/>
    <property type="match status" value="6"/>
</dbReference>
<proteinExistence type="predicted"/>
<keyword evidence="4" id="KW-1185">Reference proteome</keyword>
<dbReference type="Proteomes" id="UP001642360">
    <property type="component" value="Unassembled WGS sequence"/>
</dbReference>
<dbReference type="AlphaFoldDB" id="A0ABC8T651"/>
<name>A0ABC8T651_9AQUA</name>
<accession>A0ABC8T651</accession>
<evidence type="ECO:0000256" key="2">
    <source>
        <dbReference type="PROSITE-ProRule" id="PRU00708"/>
    </source>
</evidence>
<sequence length="719" mass="81180">MISITCLSTHLKTHFLYLPLIFSNNASSPVKKKMITSSLSPTHLSRLTHLHFSPETNPLLALFKNCKSMDHLKGIHSQAIQKGLLCPIVNAKIVAFCCTNESGDMNYARLVFDRIPEPNVFMWNTIIKGYSRIDCPETAVSRYTEMLKKNVKPDNYTFPFLLKGFTSNTALECGKAIHAHIYKLGFDSNEFVQHALIHMHCLCGRIDIARGVFDTSSKVDVIMWNTMISGYNRSKQFEESRRLFDAMEEKRIMPTSVTLVSVLSACSELKDLDAGKRIHQYVKDCMVEPNVILENALLDMYSACGEMDVALGVFDSMKKRDVISWTTIVTGFVNFGQVDLARQYFDQMPKRDSVAWTAMIDGYLRQNQFKEVLMLFRQMQNAKIKPNEFTMVSILTACAHLGALGLGEWIKAYIDKNKVKNDICLGNALINMYFKCGSVENALGLFEKMPRKDKFTWTAMIVGLAINGNGKEALDMFSQMLRASVTPDDVTYIGVLCACTHAGMVDAGRMFFASMITLHGIEPNVEHYGCLVDLLGRAGRLTEAYEVIKNMPMSPNSVVWRALLGACRVHKDVQMAEMAATQLLRLEPQNGAVYVLLCNIFAACKRWENLREVRKIMMERRIKKTPGCSMIEMNGIVHEFVAGDQSHLQSQEIYSKLETMTQDLKFAGFSPEVFLDVGEEEKENAVNQHVEKLAIAFGLISSEVGYCLWVDQFRTWSND</sequence>
<gene>
    <name evidence="3" type="ORF">ILEXP_LOCUS34039</name>
</gene>
<dbReference type="Pfam" id="PF20430">
    <property type="entry name" value="Eplus_motif"/>
    <property type="match status" value="1"/>
</dbReference>
<dbReference type="EMBL" id="CAUOFW020004281">
    <property type="protein sequence ID" value="CAK9164896.1"/>
    <property type="molecule type" value="Genomic_DNA"/>
</dbReference>
<feature type="repeat" description="PPR" evidence="2">
    <location>
        <begin position="453"/>
        <end position="487"/>
    </location>
</feature>
<reference evidence="3 4" key="1">
    <citation type="submission" date="2024-02" db="EMBL/GenBank/DDBJ databases">
        <authorList>
            <person name="Vignale AGUSTIN F."/>
            <person name="Sosa J E."/>
            <person name="Modenutti C."/>
        </authorList>
    </citation>
    <scope>NUCLEOTIDE SEQUENCE [LARGE SCALE GENOMIC DNA]</scope>
</reference>
<dbReference type="Gene3D" id="1.25.40.10">
    <property type="entry name" value="Tetratricopeptide repeat domain"/>
    <property type="match status" value="4"/>
</dbReference>
<dbReference type="Pfam" id="PF01535">
    <property type="entry name" value="PPR"/>
    <property type="match status" value="3"/>
</dbReference>
<comment type="caution">
    <text evidence="3">The sequence shown here is derived from an EMBL/GenBank/DDBJ whole genome shotgun (WGS) entry which is preliminary data.</text>
</comment>
<dbReference type="NCBIfam" id="TIGR00756">
    <property type="entry name" value="PPR"/>
    <property type="match status" value="8"/>
</dbReference>
<dbReference type="InterPro" id="IPR046849">
    <property type="entry name" value="E2_motif"/>
</dbReference>
<evidence type="ECO:0000313" key="3">
    <source>
        <dbReference type="EMBL" id="CAK9164896.1"/>
    </source>
</evidence>
<feature type="repeat" description="PPR" evidence="2">
    <location>
        <begin position="119"/>
        <end position="153"/>
    </location>
</feature>
<dbReference type="Pfam" id="PF12854">
    <property type="entry name" value="PPR_1"/>
    <property type="match status" value="1"/>
</dbReference>
<evidence type="ECO:0000256" key="1">
    <source>
        <dbReference type="ARBA" id="ARBA00022737"/>
    </source>
</evidence>
<dbReference type="PANTHER" id="PTHR47926:SF492">
    <property type="entry name" value="DYW DOMAIN-CONTAINING PROTEIN"/>
    <property type="match status" value="1"/>
</dbReference>
<protein>
    <submittedName>
        <fullName evidence="3">Uncharacterized protein</fullName>
    </submittedName>
</protein>
<dbReference type="Pfam" id="PF13041">
    <property type="entry name" value="PPR_2"/>
    <property type="match status" value="4"/>
</dbReference>
<dbReference type="InterPro" id="IPR046960">
    <property type="entry name" value="PPR_At4g14850-like_plant"/>
</dbReference>
<evidence type="ECO:0000313" key="4">
    <source>
        <dbReference type="Proteomes" id="UP001642360"/>
    </source>
</evidence>
<dbReference type="InterPro" id="IPR011990">
    <property type="entry name" value="TPR-like_helical_dom_sf"/>
</dbReference>
<dbReference type="Pfam" id="PF20431">
    <property type="entry name" value="E_motif"/>
    <property type="match status" value="1"/>
</dbReference>
<dbReference type="InterPro" id="IPR002885">
    <property type="entry name" value="PPR_rpt"/>
</dbReference>
<dbReference type="FunFam" id="1.25.40.10:FF:000470">
    <property type="entry name" value="Pentatricopeptide repeat-containing protein At5g66520"/>
    <property type="match status" value="1"/>
</dbReference>
<dbReference type="PANTHER" id="PTHR47926">
    <property type="entry name" value="PENTATRICOPEPTIDE REPEAT-CONTAINING PROTEIN"/>
    <property type="match status" value="1"/>
</dbReference>